<comment type="caution">
    <text evidence="2">The sequence shown here is derived from an EMBL/GenBank/DDBJ whole genome shotgun (WGS) entry which is preliminary data.</text>
</comment>
<evidence type="ECO:0000256" key="1">
    <source>
        <dbReference type="SAM" id="MobiDB-lite"/>
    </source>
</evidence>
<evidence type="ECO:0000313" key="2">
    <source>
        <dbReference type="EMBL" id="TEB35391.1"/>
    </source>
</evidence>
<feature type="compositionally biased region" description="Polar residues" evidence="1">
    <location>
        <begin position="176"/>
        <end position="191"/>
    </location>
</feature>
<feature type="compositionally biased region" description="Polar residues" evidence="1">
    <location>
        <begin position="244"/>
        <end position="257"/>
    </location>
</feature>
<feature type="compositionally biased region" description="Low complexity" evidence="1">
    <location>
        <begin position="258"/>
        <end position="269"/>
    </location>
</feature>
<proteinExistence type="predicted"/>
<dbReference type="OrthoDB" id="342024at2759"/>
<gene>
    <name evidence="2" type="ORF">FA13DRAFT_1339531</name>
</gene>
<evidence type="ECO:0000313" key="3">
    <source>
        <dbReference type="Proteomes" id="UP000298030"/>
    </source>
</evidence>
<keyword evidence="3" id="KW-1185">Reference proteome</keyword>
<feature type="region of interest" description="Disordered" evidence="1">
    <location>
        <begin position="493"/>
        <end position="574"/>
    </location>
</feature>
<feature type="region of interest" description="Disordered" evidence="1">
    <location>
        <begin position="27"/>
        <end position="347"/>
    </location>
</feature>
<dbReference type="AlphaFoldDB" id="A0A4Y7TN57"/>
<feature type="compositionally biased region" description="Low complexity" evidence="1">
    <location>
        <begin position="121"/>
        <end position="168"/>
    </location>
</feature>
<feature type="compositionally biased region" description="Low complexity" evidence="1">
    <location>
        <begin position="561"/>
        <end position="574"/>
    </location>
</feature>
<feature type="compositionally biased region" description="Polar residues" evidence="1">
    <location>
        <begin position="50"/>
        <end position="61"/>
    </location>
</feature>
<accession>A0A4Y7TN57</accession>
<dbReference type="STRING" id="71717.A0A4Y7TN57"/>
<dbReference type="Proteomes" id="UP000298030">
    <property type="component" value="Unassembled WGS sequence"/>
</dbReference>
<sequence length="574" mass="60249">MQAQPEGGYLDIDEPQMNYPNRLSTITEHTEKTEVQSMYTKPESTILGRSRSQATRDPTNQSIDPSTIPPSPTLSAIQRLSLYEGPPSNPPSLSCSSGLTPKQSLESVPAIEVIPDIPDFQSKSSKPPALPAKPQSKLSKLAASSRASSTISSRSGAGSATTSTSIRTYPPLRPSAHSQLGVSSGDSTPGSAVSKELPPVPYEQSFDQSSVRTSIVRDAIANAMRLEEMDKTETPERSRESVLRQDSPSVVSEQIGQPSSKPPSSVARSPSPPKQPSPKPMASSALSRVAPSASSATSTVSSLKTASSQRTVSTAKPLSKLALLAQQKADASRAPKLPEPKTEYLTPIANGSSVTTAITTSYQTLYSLTDPARSNIIPKLDVVPLHFSSGAPSPKSPPASGGGKTSKLAMKVRRAQEKAQTPQSPAPPPEPEYVAPVLPIFQPSPVHASASPSAFAQVLVDNTSVVSSEPVRPPLDEPSWIGPDLRTQWQQAMAPTTISHKSSSTTIDSADSHPHRRRKKGSSAVPPPSVTASAKSFAFDTPSPDDTVLQARAGAGLRKGTASSRSVTTASTAA</sequence>
<feature type="compositionally biased region" description="Basic and acidic residues" evidence="1">
    <location>
        <begin position="225"/>
        <end position="243"/>
    </location>
</feature>
<feature type="region of interest" description="Disordered" evidence="1">
    <location>
        <begin position="388"/>
        <end position="436"/>
    </location>
</feature>
<reference evidence="2 3" key="1">
    <citation type="journal article" date="2019" name="Nat. Ecol. Evol.">
        <title>Megaphylogeny resolves global patterns of mushroom evolution.</title>
        <authorList>
            <person name="Varga T."/>
            <person name="Krizsan K."/>
            <person name="Foldi C."/>
            <person name="Dima B."/>
            <person name="Sanchez-Garcia M."/>
            <person name="Sanchez-Ramirez S."/>
            <person name="Szollosi G.J."/>
            <person name="Szarkandi J.G."/>
            <person name="Papp V."/>
            <person name="Albert L."/>
            <person name="Andreopoulos W."/>
            <person name="Angelini C."/>
            <person name="Antonin V."/>
            <person name="Barry K.W."/>
            <person name="Bougher N.L."/>
            <person name="Buchanan P."/>
            <person name="Buyck B."/>
            <person name="Bense V."/>
            <person name="Catcheside P."/>
            <person name="Chovatia M."/>
            <person name="Cooper J."/>
            <person name="Damon W."/>
            <person name="Desjardin D."/>
            <person name="Finy P."/>
            <person name="Geml J."/>
            <person name="Haridas S."/>
            <person name="Hughes K."/>
            <person name="Justo A."/>
            <person name="Karasinski D."/>
            <person name="Kautmanova I."/>
            <person name="Kiss B."/>
            <person name="Kocsube S."/>
            <person name="Kotiranta H."/>
            <person name="LaButti K.M."/>
            <person name="Lechner B.E."/>
            <person name="Liimatainen K."/>
            <person name="Lipzen A."/>
            <person name="Lukacs Z."/>
            <person name="Mihaltcheva S."/>
            <person name="Morgado L.N."/>
            <person name="Niskanen T."/>
            <person name="Noordeloos M.E."/>
            <person name="Ohm R.A."/>
            <person name="Ortiz-Santana B."/>
            <person name="Ovrebo C."/>
            <person name="Racz N."/>
            <person name="Riley R."/>
            <person name="Savchenko A."/>
            <person name="Shiryaev A."/>
            <person name="Soop K."/>
            <person name="Spirin V."/>
            <person name="Szebenyi C."/>
            <person name="Tomsovsky M."/>
            <person name="Tulloss R.E."/>
            <person name="Uehling J."/>
            <person name="Grigoriev I.V."/>
            <person name="Vagvolgyi C."/>
            <person name="Papp T."/>
            <person name="Martin F.M."/>
            <person name="Miettinen O."/>
            <person name="Hibbett D.S."/>
            <person name="Nagy L.G."/>
        </authorList>
    </citation>
    <scope>NUCLEOTIDE SEQUENCE [LARGE SCALE GENOMIC DNA]</scope>
    <source>
        <strain evidence="2 3">FP101781</strain>
    </source>
</reference>
<name>A0A4Y7TN57_COPMI</name>
<feature type="compositionally biased region" description="Low complexity" evidence="1">
    <location>
        <begin position="496"/>
        <end position="509"/>
    </location>
</feature>
<protein>
    <submittedName>
        <fullName evidence="2">Uncharacterized protein</fullName>
    </submittedName>
</protein>
<feature type="compositionally biased region" description="Low complexity" evidence="1">
    <location>
        <begin position="318"/>
        <end position="329"/>
    </location>
</feature>
<feature type="compositionally biased region" description="Pro residues" evidence="1">
    <location>
        <begin position="270"/>
        <end position="279"/>
    </location>
</feature>
<organism evidence="2 3">
    <name type="scientific">Coprinellus micaceus</name>
    <name type="common">Glistening ink-cap mushroom</name>
    <name type="synonym">Coprinus micaceus</name>
    <dbReference type="NCBI Taxonomy" id="71717"/>
    <lineage>
        <taxon>Eukaryota</taxon>
        <taxon>Fungi</taxon>
        <taxon>Dikarya</taxon>
        <taxon>Basidiomycota</taxon>
        <taxon>Agaricomycotina</taxon>
        <taxon>Agaricomycetes</taxon>
        <taxon>Agaricomycetidae</taxon>
        <taxon>Agaricales</taxon>
        <taxon>Agaricineae</taxon>
        <taxon>Psathyrellaceae</taxon>
        <taxon>Coprinellus</taxon>
    </lineage>
</organism>
<feature type="compositionally biased region" description="Basic and acidic residues" evidence="1">
    <location>
        <begin position="330"/>
        <end position="342"/>
    </location>
</feature>
<dbReference type="EMBL" id="QPFP01000007">
    <property type="protein sequence ID" value="TEB35391.1"/>
    <property type="molecule type" value="Genomic_DNA"/>
</dbReference>
<feature type="compositionally biased region" description="Low complexity" evidence="1">
    <location>
        <begin position="292"/>
        <end position="308"/>
    </location>
</feature>